<proteinExistence type="inferred from homology"/>
<keyword evidence="4" id="KW-1185">Reference proteome</keyword>
<dbReference type="PANTHER" id="PTHR43802:SF1">
    <property type="entry name" value="IP11341P-RELATED"/>
    <property type="match status" value="1"/>
</dbReference>
<dbReference type="GO" id="GO:0016829">
    <property type="term" value="F:lyase activity"/>
    <property type="evidence" value="ECO:0007669"/>
    <property type="project" value="UniProtKB-KW"/>
</dbReference>
<evidence type="ECO:0000256" key="1">
    <source>
        <dbReference type="ARBA" id="ARBA00005254"/>
    </source>
</evidence>
<protein>
    <submittedName>
        <fullName evidence="3">Enoyl-CoA hydratase</fullName>
    </submittedName>
</protein>
<keyword evidence="2" id="KW-0456">Lyase</keyword>
<dbReference type="AlphaFoldDB" id="A0A059E247"/>
<dbReference type="STRING" id="1280948.HY36_03495"/>
<comment type="similarity">
    <text evidence="1">Belongs to the enoyl-CoA hydratase/isomerase family.</text>
</comment>
<dbReference type="SUPFAM" id="SSF52096">
    <property type="entry name" value="ClpP/crotonase"/>
    <property type="match status" value="1"/>
</dbReference>
<comment type="caution">
    <text evidence="3">The sequence shown here is derived from an EMBL/GenBank/DDBJ whole genome shotgun (WGS) entry which is preliminary data.</text>
</comment>
<dbReference type="OrthoDB" id="5730382at2"/>
<name>A0A059E247_9PROT</name>
<accession>A0A059E247</accession>
<dbReference type="Gene3D" id="3.90.226.10">
    <property type="entry name" value="2-enoyl-CoA Hydratase, Chain A, domain 1"/>
    <property type="match status" value="1"/>
</dbReference>
<gene>
    <name evidence="3" type="ORF">HY36_03495</name>
</gene>
<dbReference type="EMBL" id="AWFH01000012">
    <property type="protein sequence ID" value="KCZ61622.1"/>
    <property type="molecule type" value="Genomic_DNA"/>
</dbReference>
<dbReference type="PANTHER" id="PTHR43802">
    <property type="entry name" value="ENOYL-COA HYDRATASE"/>
    <property type="match status" value="1"/>
</dbReference>
<dbReference type="eggNOG" id="COG1024">
    <property type="taxonomic scope" value="Bacteria"/>
</dbReference>
<dbReference type="Pfam" id="PF00378">
    <property type="entry name" value="ECH_1"/>
    <property type="match status" value="1"/>
</dbReference>
<dbReference type="FunFam" id="3.90.226.10:FF:000009">
    <property type="entry name" value="Carnitinyl-CoA dehydratase"/>
    <property type="match status" value="1"/>
</dbReference>
<dbReference type="InterPro" id="IPR029045">
    <property type="entry name" value="ClpP/crotonase-like_dom_sf"/>
</dbReference>
<evidence type="ECO:0000256" key="2">
    <source>
        <dbReference type="ARBA" id="ARBA00023239"/>
    </source>
</evidence>
<sequence>MAEDIVKVELDGPVALVTLNRPDALNALNRALRAEIVSVFNELKENQDIRAVVLTGAGRAFTAGIDLKEAGQTGFALGADEDSKSIDMARALAEYPWPIIGAINGFAITGGFELALMCDVLLASEHAKFADTHARVGIVPGWGLSQKLSRLIGISRAKELSFTGNFLDAHTAERWGLVNRVYEADELVPAAMKLAHDMCGSQPDLLKQYKALIDDGYGMNFTAALKEEVKRSIAHSESVTADAVEEARKQVTARGRDQQG</sequence>
<dbReference type="PATRIC" id="fig|1280948.3.peg.1529"/>
<dbReference type="CDD" id="cd06558">
    <property type="entry name" value="crotonase-like"/>
    <property type="match status" value="1"/>
</dbReference>
<dbReference type="InterPro" id="IPR001753">
    <property type="entry name" value="Enoyl-CoA_hydra/iso"/>
</dbReference>
<reference evidence="3 4" key="1">
    <citation type="journal article" date="2014" name="Antonie Van Leeuwenhoek">
        <title>Hyphomonas beringensis sp. nov. and Hyphomonas chukchiensis sp. nov., isolated from surface seawater of the Bering Sea and Chukchi Sea.</title>
        <authorList>
            <person name="Li C."/>
            <person name="Lai Q."/>
            <person name="Li G."/>
            <person name="Dong C."/>
            <person name="Wang J."/>
            <person name="Liao Y."/>
            <person name="Shao Z."/>
        </authorList>
    </citation>
    <scope>NUCLEOTIDE SEQUENCE [LARGE SCALE GENOMIC DNA]</scope>
    <source>
        <strain evidence="3 4">22II1-22F38</strain>
    </source>
</reference>
<evidence type="ECO:0000313" key="4">
    <source>
        <dbReference type="Proteomes" id="UP000024547"/>
    </source>
</evidence>
<evidence type="ECO:0000313" key="3">
    <source>
        <dbReference type="EMBL" id="KCZ61622.1"/>
    </source>
</evidence>
<dbReference type="Proteomes" id="UP000024547">
    <property type="component" value="Unassembled WGS sequence"/>
</dbReference>
<dbReference type="RefSeq" id="WP_155841784.1">
    <property type="nucleotide sequence ID" value="NZ_AWFH01000012.1"/>
</dbReference>
<dbReference type="NCBIfam" id="NF004840">
    <property type="entry name" value="PRK06190.1"/>
    <property type="match status" value="1"/>
</dbReference>
<organism evidence="3 4">
    <name type="scientific">Hyphomonas atlantica</name>
    <dbReference type="NCBI Taxonomy" id="1280948"/>
    <lineage>
        <taxon>Bacteria</taxon>
        <taxon>Pseudomonadati</taxon>
        <taxon>Pseudomonadota</taxon>
        <taxon>Alphaproteobacteria</taxon>
        <taxon>Hyphomonadales</taxon>
        <taxon>Hyphomonadaceae</taxon>
        <taxon>Hyphomonas</taxon>
    </lineage>
</organism>